<feature type="transmembrane region" description="Helical" evidence="13">
    <location>
        <begin position="12"/>
        <end position="31"/>
    </location>
</feature>
<keyword evidence="5 13" id="KW-0812">Transmembrane</keyword>
<dbReference type="RefSeq" id="WP_171001118.1">
    <property type="nucleotide sequence ID" value="NZ_BJDK01000040.1"/>
</dbReference>
<evidence type="ECO:0000256" key="1">
    <source>
        <dbReference type="ARBA" id="ARBA00004141"/>
    </source>
</evidence>
<sequence>MLFQHSKDRLVAISDGVFAVVLTIMVLDIKIPTGALSLTATRTLLQEVFTYLISFAVVAQYWQYHQELFGPGIQVPPSLYLLNMGYLSLLCLLPFVTGWLKNSQTSRYAAVTFAVVIALVDLCQLLMFKLIIRANLRPDQTLANHDHEEYRSAKVMVVISGLYLLVSLTYPRLLLLVIFAGLIFRAGTTWLLRRMTATT</sequence>
<dbReference type="PANTHER" id="PTHR31462:SF5">
    <property type="entry name" value="ENDOSOMAL_LYSOSOMAL PROTON CHANNEL TMEM175"/>
    <property type="match status" value="1"/>
</dbReference>
<evidence type="ECO:0000256" key="9">
    <source>
        <dbReference type="ARBA" id="ARBA00023065"/>
    </source>
</evidence>
<dbReference type="PANTHER" id="PTHR31462">
    <property type="entry name" value="ENDOSOMAL/LYSOSOMAL POTASSIUM CHANNEL TMEM175"/>
    <property type="match status" value="1"/>
</dbReference>
<proteinExistence type="inferred from homology"/>
<evidence type="ECO:0000256" key="3">
    <source>
        <dbReference type="ARBA" id="ARBA00022448"/>
    </source>
</evidence>
<keyword evidence="10 13" id="KW-0472">Membrane</keyword>
<evidence type="ECO:0000256" key="11">
    <source>
        <dbReference type="ARBA" id="ARBA00023303"/>
    </source>
</evidence>
<name>A0ABW1R8K1_9LACO</name>
<evidence type="ECO:0000313" key="15">
    <source>
        <dbReference type="Proteomes" id="UP001596253"/>
    </source>
</evidence>
<dbReference type="InterPro" id="IPR010617">
    <property type="entry name" value="TMEM175-like"/>
</dbReference>
<dbReference type="Proteomes" id="UP001596253">
    <property type="component" value="Unassembled WGS sequence"/>
</dbReference>
<keyword evidence="4" id="KW-0633">Potassium transport</keyword>
<comment type="catalytic activity">
    <reaction evidence="12">
        <text>K(+)(in) = K(+)(out)</text>
        <dbReference type="Rhea" id="RHEA:29463"/>
        <dbReference type="ChEBI" id="CHEBI:29103"/>
    </reaction>
</comment>
<feature type="transmembrane region" description="Helical" evidence="13">
    <location>
        <begin position="173"/>
        <end position="192"/>
    </location>
</feature>
<feature type="transmembrane region" description="Helical" evidence="13">
    <location>
        <begin position="43"/>
        <end position="62"/>
    </location>
</feature>
<keyword evidence="3" id="KW-0813">Transport</keyword>
<gene>
    <name evidence="14" type="ORF">ACFP3T_14030</name>
</gene>
<evidence type="ECO:0000256" key="7">
    <source>
        <dbReference type="ARBA" id="ARBA00022958"/>
    </source>
</evidence>
<accession>A0ABW1R8K1</accession>
<evidence type="ECO:0000313" key="14">
    <source>
        <dbReference type="EMBL" id="MFC6165785.1"/>
    </source>
</evidence>
<evidence type="ECO:0000256" key="2">
    <source>
        <dbReference type="ARBA" id="ARBA00006920"/>
    </source>
</evidence>
<evidence type="ECO:0000256" key="8">
    <source>
        <dbReference type="ARBA" id="ARBA00022989"/>
    </source>
</evidence>
<protein>
    <submittedName>
        <fullName evidence="14">TMEM175 family protein</fullName>
    </submittedName>
</protein>
<organism evidence="14 15">
    <name type="scientific">Lactiplantibacillus dongliensis</name>
    <dbReference type="NCBI Taxonomy" id="2559919"/>
    <lineage>
        <taxon>Bacteria</taxon>
        <taxon>Bacillati</taxon>
        <taxon>Bacillota</taxon>
        <taxon>Bacilli</taxon>
        <taxon>Lactobacillales</taxon>
        <taxon>Lactobacillaceae</taxon>
        <taxon>Lactiplantibacillus</taxon>
    </lineage>
</organism>
<keyword evidence="8 13" id="KW-1133">Transmembrane helix</keyword>
<evidence type="ECO:0000256" key="10">
    <source>
        <dbReference type="ARBA" id="ARBA00023136"/>
    </source>
</evidence>
<keyword evidence="11" id="KW-0407">Ion channel</keyword>
<evidence type="ECO:0000256" key="6">
    <source>
        <dbReference type="ARBA" id="ARBA00022826"/>
    </source>
</evidence>
<keyword evidence="6" id="KW-0631">Potassium channel</keyword>
<dbReference type="Pfam" id="PF06736">
    <property type="entry name" value="TMEM175"/>
    <property type="match status" value="1"/>
</dbReference>
<feature type="transmembrane region" description="Helical" evidence="13">
    <location>
        <begin position="108"/>
        <end position="132"/>
    </location>
</feature>
<comment type="subcellular location">
    <subcellularLocation>
        <location evidence="1">Membrane</location>
        <topology evidence="1">Multi-pass membrane protein</topology>
    </subcellularLocation>
</comment>
<evidence type="ECO:0000256" key="12">
    <source>
        <dbReference type="ARBA" id="ARBA00034430"/>
    </source>
</evidence>
<dbReference type="EMBL" id="JBHSSD010000059">
    <property type="protein sequence ID" value="MFC6165785.1"/>
    <property type="molecule type" value="Genomic_DNA"/>
</dbReference>
<keyword evidence="15" id="KW-1185">Reference proteome</keyword>
<evidence type="ECO:0000256" key="13">
    <source>
        <dbReference type="SAM" id="Phobius"/>
    </source>
</evidence>
<reference evidence="15" key="1">
    <citation type="journal article" date="2019" name="Int. J. Syst. Evol. Microbiol.">
        <title>The Global Catalogue of Microorganisms (GCM) 10K type strain sequencing project: providing services to taxonomists for standard genome sequencing and annotation.</title>
        <authorList>
            <consortium name="The Broad Institute Genomics Platform"/>
            <consortium name="The Broad Institute Genome Sequencing Center for Infectious Disease"/>
            <person name="Wu L."/>
            <person name="Ma J."/>
        </authorList>
    </citation>
    <scope>NUCLEOTIDE SEQUENCE [LARGE SCALE GENOMIC DNA]</scope>
    <source>
        <strain evidence="15">CCM 8932</strain>
    </source>
</reference>
<evidence type="ECO:0000256" key="4">
    <source>
        <dbReference type="ARBA" id="ARBA00022538"/>
    </source>
</evidence>
<keyword evidence="7" id="KW-0630">Potassium</keyword>
<keyword evidence="9" id="KW-0406">Ion transport</keyword>
<evidence type="ECO:0000256" key="5">
    <source>
        <dbReference type="ARBA" id="ARBA00022692"/>
    </source>
</evidence>
<comment type="similarity">
    <text evidence="2">Belongs to the TMEM175 family.</text>
</comment>
<comment type="caution">
    <text evidence="14">The sequence shown here is derived from an EMBL/GenBank/DDBJ whole genome shotgun (WGS) entry which is preliminary data.</text>
</comment>
<feature type="transmembrane region" description="Helical" evidence="13">
    <location>
        <begin position="77"/>
        <end position="96"/>
    </location>
</feature>